<dbReference type="OrthoDB" id="5432534at2"/>
<keyword evidence="6" id="KW-1185">Reference proteome</keyword>
<dbReference type="KEGG" id="llu:AKJ09_10876"/>
<evidence type="ECO:0000259" key="4">
    <source>
        <dbReference type="PROSITE" id="PS50110"/>
    </source>
</evidence>
<evidence type="ECO:0000256" key="1">
    <source>
        <dbReference type="ARBA" id="ARBA00022553"/>
    </source>
</evidence>
<dbReference type="EMBL" id="CP012333">
    <property type="protein sequence ID" value="AKV04213.1"/>
    <property type="molecule type" value="Genomic_DNA"/>
</dbReference>
<dbReference type="PANTHER" id="PTHR44591:SF3">
    <property type="entry name" value="RESPONSE REGULATORY DOMAIN-CONTAINING PROTEIN"/>
    <property type="match status" value="1"/>
</dbReference>
<keyword evidence="1 2" id="KW-0597">Phosphoprotein</keyword>
<dbReference type="Pfam" id="PF00072">
    <property type="entry name" value="Response_reg"/>
    <property type="match status" value="1"/>
</dbReference>
<reference evidence="5 6" key="1">
    <citation type="submission" date="2015-08" db="EMBL/GenBank/DDBJ databases">
        <authorList>
            <person name="Babu N.S."/>
            <person name="Beckwith C.J."/>
            <person name="Beseler K.G."/>
            <person name="Brison A."/>
            <person name="Carone J.V."/>
            <person name="Caskin T.P."/>
            <person name="Diamond M."/>
            <person name="Durham M.E."/>
            <person name="Foxe J.M."/>
            <person name="Go M."/>
            <person name="Henderson B.A."/>
            <person name="Jones I.B."/>
            <person name="McGettigan J.A."/>
            <person name="Micheletti S.J."/>
            <person name="Nasrallah M.E."/>
            <person name="Ortiz D."/>
            <person name="Piller C.R."/>
            <person name="Privatt S.R."/>
            <person name="Schneider S.L."/>
            <person name="Sharp S."/>
            <person name="Smith T.C."/>
            <person name="Stanton J.D."/>
            <person name="Ullery H.E."/>
            <person name="Wilson R.J."/>
            <person name="Serrano M.G."/>
            <person name="Buck G."/>
            <person name="Lee V."/>
            <person name="Wang Y."/>
            <person name="Carvalho R."/>
            <person name="Voegtly L."/>
            <person name="Shi R."/>
            <person name="Duckworth R."/>
            <person name="Johnson A."/>
            <person name="Loviza R."/>
            <person name="Walstead R."/>
            <person name="Shah Z."/>
            <person name="Kiflezghi M."/>
            <person name="Wade K."/>
            <person name="Ball S.L."/>
            <person name="Bradley K.W."/>
            <person name="Asai D.J."/>
            <person name="Bowman C.A."/>
            <person name="Russell D.A."/>
            <person name="Pope W.H."/>
            <person name="Jacobs-Sera D."/>
            <person name="Hendrix R.W."/>
            <person name="Hatfull G.F."/>
        </authorList>
    </citation>
    <scope>NUCLEOTIDE SEQUENCE [LARGE SCALE GENOMIC DNA]</scope>
    <source>
        <strain evidence="5 6">DSM 27648</strain>
    </source>
</reference>
<evidence type="ECO:0000313" key="6">
    <source>
        <dbReference type="Proteomes" id="UP000064967"/>
    </source>
</evidence>
<organism evidence="5 6">
    <name type="scientific">Labilithrix luteola</name>
    <dbReference type="NCBI Taxonomy" id="1391654"/>
    <lineage>
        <taxon>Bacteria</taxon>
        <taxon>Pseudomonadati</taxon>
        <taxon>Myxococcota</taxon>
        <taxon>Polyangia</taxon>
        <taxon>Polyangiales</taxon>
        <taxon>Labilitrichaceae</taxon>
        <taxon>Labilithrix</taxon>
    </lineage>
</organism>
<dbReference type="InterPro" id="IPR001789">
    <property type="entry name" value="Sig_transdc_resp-reg_receiver"/>
</dbReference>
<dbReference type="PROSITE" id="PS50110">
    <property type="entry name" value="RESPONSE_REGULATORY"/>
    <property type="match status" value="1"/>
</dbReference>
<dbReference type="InterPro" id="IPR011006">
    <property type="entry name" value="CheY-like_superfamily"/>
</dbReference>
<proteinExistence type="predicted"/>
<feature type="modified residue" description="4-aspartylphosphate" evidence="2">
    <location>
        <position position="78"/>
    </location>
</feature>
<dbReference type="Gene3D" id="3.40.50.2300">
    <property type="match status" value="1"/>
</dbReference>
<dbReference type="Proteomes" id="UP000064967">
    <property type="component" value="Chromosome"/>
</dbReference>
<dbReference type="PANTHER" id="PTHR44591">
    <property type="entry name" value="STRESS RESPONSE REGULATOR PROTEIN 1"/>
    <property type="match status" value="1"/>
</dbReference>
<dbReference type="GO" id="GO:0000160">
    <property type="term" value="P:phosphorelay signal transduction system"/>
    <property type="evidence" value="ECO:0007669"/>
    <property type="project" value="InterPro"/>
</dbReference>
<feature type="domain" description="Response regulatory" evidence="4">
    <location>
        <begin position="29"/>
        <end position="144"/>
    </location>
</feature>
<dbReference type="InterPro" id="IPR050595">
    <property type="entry name" value="Bact_response_regulator"/>
</dbReference>
<dbReference type="STRING" id="1391654.AKJ09_10876"/>
<gene>
    <name evidence="5" type="ORF">AKJ09_10876</name>
</gene>
<name>A0A0K1QES1_9BACT</name>
<evidence type="ECO:0000256" key="3">
    <source>
        <dbReference type="SAM" id="MobiDB-lite"/>
    </source>
</evidence>
<accession>A0A0K1QES1</accession>
<sequence>MKEELNTQPPPPPELGASPPAAESCEKLRILLIDDSEIALAVHQEALTEAGFDVRSVQTLGEFDVLLTSWTPHFILSDVQMPGMNGDDLCRTMKTRCGTHVPFVLLSDLPIAKLREIATNAGADGFISKSEERETLVHQVKVYCSMAYSPDRVRWD</sequence>
<dbReference type="AlphaFoldDB" id="A0A0K1QES1"/>
<evidence type="ECO:0000256" key="2">
    <source>
        <dbReference type="PROSITE-ProRule" id="PRU00169"/>
    </source>
</evidence>
<dbReference type="SMART" id="SM00448">
    <property type="entry name" value="REC"/>
    <property type="match status" value="1"/>
</dbReference>
<evidence type="ECO:0000313" key="5">
    <source>
        <dbReference type="EMBL" id="AKV04213.1"/>
    </source>
</evidence>
<feature type="region of interest" description="Disordered" evidence="3">
    <location>
        <begin position="1"/>
        <end position="20"/>
    </location>
</feature>
<dbReference type="RefSeq" id="WP_146654858.1">
    <property type="nucleotide sequence ID" value="NZ_CP012333.1"/>
</dbReference>
<dbReference type="CDD" id="cd00156">
    <property type="entry name" value="REC"/>
    <property type="match status" value="1"/>
</dbReference>
<protein>
    <submittedName>
        <fullName evidence="5">Response regulator receiver protein</fullName>
    </submittedName>
</protein>
<dbReference type="SUPFAM" id="SSF52172">
    <property type="entry name" value="CheY-like"/>
    <property type="match status" value="1"/>
</dbReference>